<proteinExistence type="predicted"/>
<keyword evidence="3" id="KW-1185">Reference proteome</keyword>
<feature type="region of interest" description="Disordered" evidence="1">
    <location>
        <begin position="55"/>
        <end position="80"/>
    </location>
</feature>
<accession>A0A6A5SPB4</accession>
<evidence type="ECO:0000313" key="3">
    <source>
        <dbReference type="Proteomes" id="UP000800038"/>
    </source>
</evidence>
<dbReference type="EMBL" id="ML976049">
    <property type="protein sequence ID" value="KAF1941329.1"/>
    <property type="molecule type" value="Genomic_DNA"/>
</dbReference>
<reference evidence="2" key="1">
    <citation type="journal article" date="2020" name="Stud. Mycol.">
        <title>101 Dothideomycetes genomes: a test case for predicting lifestyles and emergence of pathogens.</title>
        <authorList>
            <person name="Haridas S."/>
            <person name="Albert R."/>
            <person name="Binder M."/>
            <person name="Bloem J."/>
            <person name="Labutti K."/>
            <person name="Salamov A."/>
            <person name="Andreopoulos B."/>
            <person name="Baker S."/>
            <person name="Barry K."/>
            <person name="Bills G."/>
            <person name="Bluhm B."/>
            <person name="Cannon C."/>
            <person name="Castanera R."/>
            <person name="Culley D."/>
            <person name="Daum C."/>
            <person name="Ezra D."/>
            <person name="Gonzalez J."/>
            <person name="Henrissat B."/>
            <person name="Kuo A."/>
            <person name="Liang C."/>
            <person name="Lipzen A."/>
            <person name="Lutzoni F."/>
            <person name="Magnuson J."/>
            <person name="Mondo S."/>
            <person name="Nolan M."/>
            <person name="Ohm R."/>
            <person name="Pangilinan J."/>
            <person name="Park H.-J."/>
            <person name="Ramirez L."/>
            <person name="Alfaro M."/>
            <person name="Sun H."/>
            <person name="Tritt A."/>
            <person name="Yoshinaga Y."/>
            <person name="Zwiers L.-H."/>
            <person name="Turgeon B."/>
            <person name="Goodwin S."/>
            <person name="Spatafora J."/>
            <person name="Crous P."/>
            <person name="Grigoriev I."/>
        </authorList>
    </citation>
    <scope>NUCLEOTIDE SEQUENCE</scope>
    <source>
        <strain evidence="2">CBS 161.51</strain>
    </source>
</reference>
<evidence type="ECO:0000313" key="2">
    <source>
        <dbReference type="EMBL" id="KAF1941329.1"/>
    </source>
</evidence>
<name>A0A6A5SPB4_9PLEO</name>
<gene>
    <name evidence="2" type="ORF">EJ02DRAFT_455269</name>
</gene>
<organism evidence="2 3">
    <name type="scientific">Clathrospora elynae</name>
    <dbReference type="NCBI Taxonomy" id="706981"/>
    <lineage>
        <taxon>Eukaryota</taxon>
        <taxon>Fungi</taxon>
        <taxon>Dikarya</taxon>
        <taxon>Ascomycota</taxon>
        <taxon>Pezizomycotina</taxon>
        <taxon>Dothideomycetes</taxon>
        <taxon>Pleosporomycetidae</taxon>
        <taxon>Pleosporales</taxon>
        <taxon>Diademaceae</taxon>
        <taxon>Clathrospora</taxon>
    </lineage>
</organism>
<protein>
    <submittedName>
        <fullName evidence="2">Uncharacterized protein</fullName>
    </submittedName>
</protein>
<dbReference type="Proteomes" id="UP000800038">
    <property type="component" value="Unassembled WGS sequence"/>
</dbReference>
<evidence type="ECO:0000256" key="1">
    <source>
        <dbReference type="SAM" id="MobiDB-lite"/>
    </source>
</evidence>
<sequence>MALAEVLAGQIARLPELQATPGMELGPNDVVGISMPPPGLHLFSHNMEKNKGALDEIPSNDAPAHTTAHAFPPGLSLSPPQLEKNEAAFVDMQTDVRIAPPGLNHSLAQLLQNQNTLAGVGAEIFMAKPSIAYPPGLLADIFAMDDAPPPSGLDISSTQMDNNKNALGPVRVDVRFPPGLPNSPTSSTGIRMPSRRSYPVYHRVVALIIPISLHTIYPVFRI</sequence>
<dbReference type="AlphaFoldDB" id="A0A6A5SPB4"/>
<feature type="compositionally biased region" description="Low complexity" evidence="1">
    <location>
        <begin position="62"/>
        <end position="73"/>
    </location>
</feature>
<feature type="region of interest" description="Disordered" evidence="1">
    <location>
        <begin position="171"/>
        <end position="192"/>
    </location>
</feature>